<proteinExistence type="predicted"/>
<dbReference type="AlphaFoldDB" id="A0A9D7T115"/>
<gene>
    <name evidence="3" type="ORF">IPP15_23645</name>
</gene>
<evidence type="ECO:0000313" key="4">
    <source>
        <dbReference type="Proteomes" id="UP000808337"/>
    </source>
</evidence>
<protein>
    <recommendedName>
        <fullName evidence="5">Outer membrane protein beta-barrel domain-containing protein</fullName>
    </recommendedName>
</protein>
<evidence type="ECO:0000256" key="1">
    <source>
        <dbReference type="SAM" id="MobiDB-lite"/>
    </source>
</evidence>
<sequence length="341" mass="39112">MKKIILLTAFITFTAVQMAQSQKTDTVVIELAHSSKVVFTIGDKKDLQQLRRYDFQGLFNDILDNLEDNDTLHTLRAINAEDSDVDEEDADTTEINNTEDSEDEENEDKEDDENNEDFRGRRDLGSCNSRTQASFNFDFGINNFLEDGRFPDDHDAQYAVHPWGSWSVGANTILHTDIGRHVFFEFGLGVSWFNFKFQDDNTLITKGENGVEFTKDPRTLDFNVSKLTAMYLNASFIPMYATGRHHHHSRWNYSDHDSFRIGIGPYAGYRLESYSKQGYTVDGDKKADKERDNFYLNNLRYGVRLQMGLESVDFFAAYDLNSFFVEGKGPKLNAFTIGVVF</sequence>
<dbReference type="Proteomes" id="UP000808337">
    <property type="component" value="Unassembled WGS sequence"/>
</dbReference>
<feature type="signal peptide" evidence="2">
    <location>
        <begin position="1"/>
        <end position="19"/>
    </location>
</feature>
<evidence type="ECO:0000313" key="3">
    <source>
        <dbReference type="EMBL" id="MBK9985295.1"/>
    </source>
</evidence>
<feature type="chain" id="PRO_5038898538" description="Outer membrane protein beta-barrel domain-containing protein" evidence="2">
    <location>
        <begin position="20"/>
        <end position="341"/>
    </location>
</feature>
<feature type="region of interest" description="Disordered" evidence="1">
    <location>
        <begin position="79"/>
        <end position="125"/>
    </location>
</feature>
<organism evidence="3 4">
    <name type="scientific">Candidatus Opimibacter skivensis</name>
    <dbReference type="NCBI Taxonomy" id="2982028"/>
    <lineage>
        <taxon>Bacteria</taxon>
        <taxon>Pseudomonadati</taxon>
        <taxon>Bacteroidota</taxon>
        <taxon>Saprospiria</taxon>
        <taxon>Saprospirales</taxon>
        <taxon>Saprospiraceae</taxon>
        <taxon>Candidatus Opimibacter</taxon>
    </lineage>
</organism>
<dbReference type="EMBL" id="JADKGY010000035">
    <property type="protein sequence ID" value="MBK9985295.1"/>
    <property type="molecule type" value="Genomic_DNA"/>
</dbReference>
<reference evidence="3 4" key="1">
    <citation type="submission" date="2020-10" db="EMBL/GenBank/DDBJ databases">
        <title>Connecting structure to function with the recovery of over 1000 high-quality activated sludge metagenome-assembled genomes encoding full-length rRNA genes using long-read sequencing.</title>
        <authorList>
            <person name="Singleton C.M."/>
            <person name="Petriglieri F."/>
            <person name="Kristensen J.M."/>
            <person name="Kirkegaard R.H."/>
            <person name="Michaelsen T.Y."/>
            <person name="Andersen M.H."/>
            <person name="Karst S.M."/>
            <person name="Dueholm M.S."/>
            <person name="Nielsen P.H."/>
            <person name="Albertsen M."/>
        </authorList>
    </citation>
    <scope>NUCLEOTIDE SEQUENCE [LARGE SCALE GENOMIC DNA]</scope>
    <source>
        <strain evidence="3">Ribe_18-Q3-R11-54_MAXAC.273</strain>
    </source>
</reference>
<evidence type="ECO:0000256" key="2">
    <source>
        <dbReference type="SAM" id="SignalP"/>
    </source>
</evidence>
<evidence type="ECO:0008006" key="5">
    <source>
        <dbReference type="Google" id="ProtNLM"/>
    </source>
</evidence>
<name>A0A9D7T115_9BACT</name>
<accession>A0A9D7T115</accession>
<comment type="caution">
    <text evidence="3">The sequence shown here is derived from an EMBL/GenBank/DDBJ whole genome shotgun (WGS) entry which is preliminary data.</text>
</comment>
<feature type="compositionally biased region" description="Acidic residues" evidence="1">
    <location>
        <begin position="81"/>
        <end position="115"/>
    </location>
</feature>
<keyword evidence="2" id="KW-0732">Signal</keyword>